<evidence type="ECO:0000256" key="5">
    <source>
        <dbReference type="PIRSR" id="PIRSR600223-1"/>
    </source>
</evidence>
<dbReference type="SUPFAM" id="SSF51306">
    <property type="entry name" value="LexA/Signal peptidase"/>
    <property type="match status" value="1"/>
</dbReference>
<feature type="transmembrane region" description="Helical" evidence="6">
    <location>
        <begin position="6"/>
        <end position="28"/>
    </location>
</feature>
<evidence type="ECO:0000313" key="8">
    <source>
        <dbReference type="EMBL" id="PJC24416.1"/>
    </source>
</evidence>
<feature type="domain" description="Peptidase S26" evidence="7">
    <location>
        <begin position="15"/>
        <end position="168"/>
    </location>
</feature>
<evidence type="ECO:0000256" key="4">
    <source>
        <dbReference type="ARBA" id="ARBA00022801"/>
    </source>
</evidence>
<dbReference type="AlphaFoldDB" id="A0A2M8ENU2"/>
<keyword evidence="6" id="KW-0645">Protease</keyword>
<comment type="similarity">
    <text evidence="2 6">Belongs to the peptidase S26 family.</text>
</comment>
<feature type="active site" evidence="5">
    <location>
        <position position="44"/>
    </location>
</feature>
<dbReference type="Gene3D" id="2.10.109.10">
    <property type="entry name" value="Umud Fragment, subunit A"/>
    <property type="match status" value="1"/>
</dbReference>
<name>A0A2M8ENU2_9BACT</name>
<evidence type="ECO:0000259" key="7">
    <source>
        <dbReference type="Pfam" id="PF10502"/>
    </source>
</evidence>
<evidence type="ECO:0000256" key="6">
    <source>
        <dbReference type="RuleBase" id="RU362042"/>
    </source>
</evidence>
<comment type="catalytic activity">
    <reaction evidence="1 6">
        <text>Cleavage of hydrophobic, N-terminal signal or leader sequences from secreted and periplasmic proteins.</text>
        <dbReference type="EC" id="3.4.21.89"/>
    </reaction>
</comment>
<keyword evidence="6" id="KW-0812">Transmembrane</keyword>
<dbReference type="GO" id="GO:0004252">
    <property type="term" value="F:serine-type endopeptidase activity"/>
    <property type="evidence" value="ECO:0007669"/>
    <property type="project" value="InterPro"/>
</dbReference>
<dbReference type="Proteomes" id="UP000230251">
    <property type="component" value="Unassembled WGS sequence"/>
</dbReference>
<evidence type="ECO:0000256" key="3">
    <source>
        <dbReference type="ARBA" id="ARBA00013208"/>
    </source>
</evidence>
<feature type="active site" evidence="5">
    <location>
        <position position="87"/>
    </location>
</feature>
<dbReference type="CDD" id="cd06530">
    <property type="entry name" value="S26_SPase_I"/>
    <property type="match status" value="1"/>
</dbReference>
<evidence type="ECO:0000256" key="2">
    <source>
        <dbReference type="ARBA" id="ARBA00009370"/>
    </source>
</evidence>
<dbReference type="PANTHER" id="PTHR43390:SF1">
    <property type="entry name" value="CHLOROPLAST PROCESSING PEPTIDASE"/>
    <property type="match status" value="1"/>
</dbReference>
<keyword evidence="6" id="KW-0472">Membrane</keyword>
<dbReference type="EMBL" id="PFSI01000045">
    <property type="protein sequence ID" value="PJC24416.1"/>
    <property type="molecule type" value="Genomic_DNA"/>
</dbReference>
<dbReference type="PANTHER" id="PTHR43390">
    <property type="entry name" value="SIGNAL PEPTIDASE I"/>
    <property type="match status" value="1"/>
</dbReference>
<organism evidence="8 9">
    <name type="scientific">Candidatus Uhrbacteria bacterium CG_4_9_14_0_2_um_filter_41_50</name>
    <dbReference type="NCBI Taxonomy" id="1975031"/>
    <lineage>
        <taxon>Bacteria</taxon>
        <taxon>Candidatus Uhriibacteriota</taxon>
    </lineage>
</organism>
<dbReference type="InterPro" id="IPR036286">
    <property type="entry name" value="LexA/Signal_pep-like_sf"/>
</dbReference>
<dbReference type="EC" id="3.4.21.89" evidence="3 6"/>
<dbReference type="GO" id="GO:0006465">
    <property type="term" value="P:signal peptide processing"/>
    <property type="evidence" value="ECO:0007669"/>
    <property type="project" value="InterPro"/>
</dbReference>
<dbReference type="Pfam" id="PF10502">
    <property type="entry name" value="Peptidase_S26"/>
    <property type="match status" value="1"/>
</dbReference>
<evidence type="ECO:0000313" key="9">
    <source>
        <dbReference type="Proteomes" id="UP000230251"/>
    </source>
</evidence>
<dbReference type="PROSITE" id="PS00760">
    <property type="entry name" value="SPASE_I_2"/>
    <property type="match status" value="1"/>
</dbReference>
<proteinExistence type="inferred from homology"/>
<dbReference type="GO" id="GO:0009003">
    <property type="term" value="F:signal peptidase activity"/>
    <property type="evidence" value="ECO:0007669"/>
    <property type="project" value="UniProtKB-EC"/>
</dbReference>
<evidence type="ECO:0000256" key="1">
    <source>
        <dbReference type="ARBA" id="ARBA00000677"/>
    </source>
</evidence>
<comment type="caution">
    <text evidence="8">The sequence shown here is derived from an EMBL/GenBank/DDBJ whole genome shotgun (WGS) entry which is preliminary data.</text>
</comment>
<dbReference type="InterPro" id="IPR019757">
    <property type="entry name" value="Pept_S26A_signal_pept_1_Lys-AS"/>
</dbReference>
<comment type="subcellular location">
    <subcellularLocation>
        <location evidence="6">Membrane</location>
        <topology evidence="6">Single-pass type II membrane protein</topology>
    </subcellularLocation>
</comment>
<dbReference type="InterPro" id="IPR000223">
    <property type="entry name" value="Pept_S26A_signal_pept_1"/>
</dbReference>
<dbReference type="InterPro" id="IPR019758">
    <property type="entry name" value="Pept_S26A_signal_pept_1_CS"/>
</dbReference>
<gene>
    <name evidence="8" type="primary">lepB</name>
    <name evidence="8" type="ORF">CO057_02955</name>
</gene>
<protein>
    <recommendedName>
        <fullName evidence="3 6">Signal peptidase I</fullName>
        <ecNumber evidence="3 6">3.4.21.89</ecNumber>
    </recommendedName>
</protein>
<accession>A0A2M8ENU2</accession>
<dbReference type="PRINTS" id="PR00727">
    <property type="entry name" value="LEADERPTASE"/>
</dbReference>
<dbReference type="PROSITE" id="PS00761">
    <property type="entry name" value="SPASE_I_3"/>
    <property type="match status" value="1"/>
</dbReference>
<keyword evidence="6" id="KW-1133">Transmembrane helix</keyword>
<dbReference type="GO" id="GO:0016020">
    <property type="term" value="C:membrane"/>
    <property type="evidence" value="ECO:0007669"/>
    <property type="project" value="UniProtKB-SubCell"/>
</dbReference>
<dbReference type="InterPro" id="IPR019533">
    <property type="entry name" value="Peptidase_S26"/>
</dbReference>
<sequence length="187" mass="21484">MFGATVGSIVMFFLEVGQIVIIALAIIIPIRYFFIQPFVVKGASMEPNFYENEYLIIDEITYRFREIERGETVVFRPPTGVDQYYIKRVIGLPGETVEINDNKITIYNDEYPNGTLLDEQYITEYTPGHQMVTLGENEYYVMGDNRDESLDSRKFGAIEKNSIVGRVWVRGLPLDRVGTINIPDYSL</sequence>
<reference evidence="9" key="1">
    <citation type="submission" date="2017-09" db="EMBL/GenBank/DDBJ databases">
        <title>Depth-based differentiation of microbial function through sediment-hosted aquifers and enrichment of novel symbionts in the deep terrestrial subsurface.</title>
        <authorList>
            <person name="Probst A.J."/>
            <person name="Ladd B."/>
            <person name="Jarett J.K."/>
            <person name="Geller-Mcgrath D.E."/>
            <person name="Sieber C.M.K."/>
            <person name="Emerson J.B."/>
            <person name="Anantharaman K."/>
            <person name="Thomas B.C."/>
            <person name="Malmstrom R."/>
            <person name="Stieglmeier M."/>
            <person name="Klingl A."/>
            <person name="Woyke T."/>
            <person name="Ryan C.M."/>
            <person name="Banfield J.F."/>
        </authorList>
    </citation>
    <scope>NUCLEOTIDE SEQUENCE [LARGE SCALE GENOMIC DNA]</scope>
</reference>
<dbReference type="NCBIfam" id="TIGR02227">
    <property type="entry name" value="sigpep_I_bact"/>
    <property type="match status" value="1"/>
</dbReference>
<keyword evidence="4 6" id="KW-0378">Hydrolase</keyword>